<evidence type="ECO:0000313" key="2">
    <source>
        <dbReference type="Proteomes" id="UP000681594"/>
    </source>
</evidence>
<dbReference type="EMBL" id="JAGIZB010000054">
    <property type="protein sequence ID" value="MBP0447737.1"/>
    <property type="molecule type" value="Genomic_DNA"/>
</dbReference>
<accession>A0ABS4AL39</accession>
<proteinExistence type="predicted"/>
<reference evidence="1 2" key="1">
    <citation type="submission" date="2021-03" db="EMBL/GenBank/DDBJ databases">
        <authorList>
            <person name="So Y."/>
        </authorList>
    </citation>
    <scope>NUCLEOTIDE SEQUENCE [LARGE SCALE GENOMIC DNA]</scope>
    <source>
        <strain evidence="1 2">SSH11</strain>
    </source>
</reference>
<comment type="caution">
    <text evidence="1">The sequence shown here is derived from an EMBL/GenBank/DDBJ whole genome shotgun (WGS) entry which is preliminary data.</text>
</comment>
<sequence length="183" mass="20006">MDLFYVVGHPHPLAGPTQDKGAIAECIDGVWHLCVMVPRPGPSLIDAMSSGQLVLGLLPITSLGWVWLLQISPRYTVEAIYAPAFRNPAYRTMPQATSEGTGRIVIVLIDEDAIVRSIRDTSLPASFHERIYTLYADGLRSASKFSGRGWGEVVACYEEGYATPMDALRYATAIHTVPAMQRG</sequence>
<name>A0ABS4AL39_9PROT</name>
<organism evidence="1 2">
    <name type="scientific">Pararoseomonas baculiformis</name>
    <dbReference type="NCBI Taxonomy" id="2820812"/>
    <lineage>
        <taxon>Bacteria</taxon>
        <taxon>Pseudomonadati</taxon>
        <taxon>Pseudomonadota</taxon>
        <taxon>Alphaproteobacteria</taxon>
        <taxon>Acetobacterales</taxon>
        <taxon>Acetobacteraceae</taxon>
        <taxon>Pararoseomonas</taxon>
    </lineage>
</organism>
<evidence type="ECO:0000313" key="1">
    <source>
        <dbReference type="EMBL" id="MBP0447737.1"/>
    </source>
</evidence>
<protein>
    <submittedName>
        <fullName evidence="1">Uncharacterized protein</fullName>
    </submittedName>
</protein>
<gene>
    <name evidence="1" type="ORF">J8J14_23585</name>
</gene>
<keyword evidence="2" id="KW-1185">Reference proteome</keyword>
<dbReference type="Proteomes" id="UP000681594">
    <property type="component" value="Unassembled WGS sequence"/>
</dbReference>